<accession>A0A7K0FZP5</accession>
<dbReference type="RefSeq" id="WP_154281146.1">
    <property type="nucleotide sequence ID" value="NZ_JBHUJQ010000001.1"/>
</dbReference>
<protein>
    <submittedName>
        <fullName evidence="1">Uncharacterized protein</fullName>
    </submittedName>
</protein>
<sequence>MGELDKSTPIDKVIAQEMVSAYGVDAKSINDQAYTKAVWFPADQILEIAQKINDGKHDGLRIYFAKYITASEDEIPVSHRGRNTVLLVPTFGANQTNRLGALTELHEDDTEDIQNRGTLCPTMCDGVEL</sequence>
<dbReference type="EMBL" id="WKKH01000017">
    <property type="protein sequence ID" value="MRX76921.1"/>
    <property type="molecule type" value="Genomic_DNA"/>
</dbReference>
<dbReference type="AlphaFoldDB" id="A0A7K0FZP5"/>
<organism evidence="1 2">
    <name type="scientific">Pedobacter petrophilus</name>
    <dbReference type="NCBI Taxonomy" id="1908241"/>
    <lineage>
        <taxon>Bacteria</taxon>
        <taxon>Pseudomonadati</taxon>
        <taxon>Bacteroidota</taxon>
        <taxon>Sphingobacteriia</taxon>
        <taxon>Sphingobacteriales</taxon>
        <taxon>Sphingobacteriaceae</taxon>
        <taxon>Pedobacter</taxon>
    </lineage>
</organism>
<proteinExistence type="predicted"/>
<reference evidence="1 2" key="1">
    <citation type="submission" date="2019-11" db="EMBL/GenBank/DDBJ databases">
        <title>Pedobacter petrophilus genome.</title>
        <authorList>
            <person name="Feldbauer M.J."/>
            <person name="Newman J.D."/>
        </authorList>
    </citation>
    <scope>NUCLEOTIDE SEQUENCE [LARGE SCALE GENOMIC DNA]</scope>
    <source>
        <strain evidence="1 2">LMG 29686</strain>
    </source>
</reference>
<dbReference type="Proteomes" id="UP000487757">
    <property type="component" value="Unassembled WGS sequence"/>
</dbReference>
<gene>
    <name evidence="1" type="ORF">GJU39_12570</name>
</gene>
<evidence type="ECO:0000313" key="2">
    <source>
        <dbReference type="Proteomes" id="UP000487757"/>
    </source>
</evidence>
<keyword evidence="2" id="KW-1185">Reference proteome</keyword>
<comment type="caution">
    <text evidence="1">The sequence shown here is derived from an EMBL/GenBank/DDBJ whole genome shotgun (WGS) entry which is preliminary data.</text>
</comment>
<dbReference type="OrthoDB" id="662966at2"/>
<evidence type="ECO:0000313" key="1">
    <source>
        <dbReference type="EMBL" id="MRX76921.1"/>
    </source>
</evidence>
<name>A0A7K0FZP5_9SPHI</name>